<dbReference type="Gramene" id="OIV99115">
    <property type="protein sequence ID" value="OIV99115"/>
    <property type="gene ID" value="TanjilG_32374"/>
</dbReference>
<organism evidence="1 2">
    <name type="scientific">Lupinus angustifolius</name>
    <name type="common">Narrow-leaved blue lupine</name>
    <dbReference type="NCBI Taxonomy" id="3871"/>
    <lineage>
        <taxon>Eukaryota</taxon>
        <taxon>Viridiplantae</taxon>
        <taxon>Streptophyta</taxon>
        <taxon>Embryophyta</taxon>
        <taxon>Tracheophyta</taxon>
        <taxon>Spermatophyta</taxon>
        <taxon>Magnoliopsida</taxon>
        <taxon>eudicotyledons</taxon>
        <taxon>Gunneridae</taxon>
        <taxon>Pentapetalae</taxon>
        <taxon>rosids</taxon>
        <taxon>fabids</taxon>
        <taxon>Fabales</taxon>
        <taxon>Fabaceae</taxon>
        <taxon>Papilionoideae</taxon>
        <taxon>50 kb inversion clade</taxon>
        <taxon>genistoids sensu lato</taxon>
        <taxon>core genistoids</taxon>
        <taxon>Genisteae</taxon>
        <taxon>Lupinus</taxon>
    </lineage>
</organism>
<proteinExistence type="predicted"/>
<accession>A0A4P1R1B8</accession>
<dbReference type="EMBL" id="CM007373">
    <property type="protein sequence ID" value="OIV99115.1"/>
    <property type="molecule type" value="Genomic_DNA"/>
</dbReference>
<keyword evidence="2" id="KW-1185">Reference proteome</keyword>
<evidence type="ECO:0000313" key="1">
    <source>
        <dbReference type="EMBL" id="OIV99115.1"/>
    </source>
</evidence>
<sequence length="67" mass="7248">MAKHAAWMSPLSLHYDPFAREAPLEGGYSLQGSKSCLERPKEGVGPPYLSRNIISHGSTSTEAVYGL</sequence>
<evidence type="ECO:0000313" key="2">
    <source>
        <dbReference type="Proteomes" id="UP000188354"/>
    </source>
</evidence>
<gene>
    <name evidence="1" type="ORF">TanjilG_32374</name>
</gene>
<dbReference type="AlphaFoldDB" id="A0A4P1R1B8"/>
<dbReference type="Proteomes" id="UP000188354">
    <property type="component" value="Chromosome LG13"/>
</dbReference>
<name>A0A4P1R1B8_LUPAN</name>
<protein>
    <submittedName>
        <fullName evidence="1">Uncharacterized protein</fullName>
    </submittedName>
</protein>
<reference evidence="1 2" key="1">
    <citation type="journal article" date="2017" name="Plant Biotechnol. J.">
        <title>A comprehensive draft genome sequence for lupin (Lupinus angustifolius), an emerging health food: insights into plant-microbe interactions and legume evolution.</title>
        <authorList>
            <person name="Hane J.K."/>
            <person name="Ming Y."/>
            <person name="Kamphuis L.G."/>
            <person name="Nelson M.N."/>
            <person name="Garg G."/>
            <person name="Atkins C.A."/>
            <person name="Bayer P.E."/>
            <person name="Bravo A."/>
            <person name="Bringans S."/>
            <person name="Cannon S."/>
            <person name="Edwards D."/>
            <person name="Foley R."/>
            <person name="Gao L.L."/>
            <person name="Harrison M.J."/>
            <person name="Huang W."/>
            <person name="Hurgobin B."/>
            <person name="Li S."/>
            <person name="Liu C.W."/>
            <person name="McGrath A."/>
            <person name="Morahan G."/>
            <person name="Murray J."/>
            <person name="Weller J."/>
            <person name="Jian J."/>
            <person name="Singh K.B."/>
        </authorList>
    </citation>
    <scope>NUCLEOTIDE SEQUENCE [LARGE SCALE GENOMIC DNA]</scope>
    <source>
        <strain evidence="2">cv. Tanjil</strain>
        <tissue evidence="1">Whole plant</tissue>
    </source>
</reference>